<gene>
    <name evidence="1" type="ORF">VP01_4185g1</name>
</gene>
<dbReference type="VEuPathDB" id="FungiDB:VP01_4185g1"/>
<dbReference type="AlphaFoldDB" id="A0A0L6UQU4"/>
<sequence>MRLSPRPLPFMWRSCGQANRVSPLNPSLKHPHLRHLHLPRKLSQTVCLPLDGLDQKLSVSIHAPQNQPRKPVAISSDFDLPASSPFSLALNSPAPNPASPVLESLSSEIVKITLLPLRSPSPTAPSVIASSPEVRLAVQYPSPPPWCRSERAKKAPDCYGQWSKSAMAAKEYANLESCSPSSQAKNYQIEMGVQDKMLPRSFYSEAQGMTCRHGLLTPCQIQCQNMPSDMQLNCVLLWRYSILLKILCHLFIMCSCAIQPCSSTTQTCSVAADQCLPGLIFSIIFPRRMGGGGYLHTSNSFLGEEGCMGMVILQACSRPVKHWDPEGCVRFH</sequence>
<name>A0A0L6UQU4_9BASI</name>
<evidence type="ECO:0000313" key="1">
    <source>
        <dbReference type="EMBL" id="KNZ50903.1"/>
    </source>
</evidence>
<reference evidence="1 2" key="1">
    <citation type="submission" date="2015-08" db="EMBL/GenBank/DDBJ databases">
        <title>Next Generation Sequencing and Analysis of the Genome of Puccinia sorghi L Schw, the Causal Agent of Maize Common Rust.</title>
        <authorList>
            <person name="Rochi L."/>
            <person name="Burguener G."/>
            <person name="Darino M."/>
            <person name="Turjanski A."/>
            <person name="Kreff E."/>
            <person name="Dieguez M.J."/>
            <person name="Sacco F."/>
        </authorList>
    </citation>
    <scope>NUCLEOTIDE SEQUENCE [LARGE SCALE GENOMIC DNA]</scope>
    <source>
        <strain evidence="1 2">RO10H11247</strain>
    </source>
</reference>
<keyword evidence="2" id="KW-1185">Reference proteome</keyword>
<dbReference type="EMBL" id="LAVV01009263">
    <property type="protein sequence ID" value="KNZ50903.1"/>
    <property type="molecule type" value="Genomic_DNA"/>
</dbReference>
<dbReference type="Proteomes" id="UP000037035">
    <property type="component" value="Unassembled WGS sequence"/>
</dbReference>
<comment type="caution">
    <text evidence="1">The sequence shown here is derived from an EMBL/GenBank/DDBJ whole genome shotgun (WGS) entry which is preliminary data.</text>
</comment>
<organism evidence="1 2">
    <name type="scientific">Puccinia sorghi</name>
    <dbReference type="NCBI Taxonomy" id="27349"/>
    <lineage>
        <taxon>Eukaryota</taxon>
        <taxon>Fungi</taxon>
        <taxon>Dikarya</taxon>
        <taxon>Basidiomycota</taxon>
        <taxon>Pucciniomycotina</taxon>
        <taxon>Pucciniomycetes</taxon>
        <taxon>Pucciniales</taxon>
        <taxon>Pucciniaceae</taxon>
        <taxon>Puccinia</taxon>
    </lineage>
</organism>
<evidence type="ECO:0000313" key="2">
    <source>
        <dbReference type="Proteomes" id="UP000037035"/>
    </source>
</evidence>
<proteinExistence type="predicted"/>
<protein>
    <submittedName>
        <fullName evidence="1">Uncharacterized protein</fullName>
    </submittedName>
</protein>
<accession>A0A0L6UQU4</accession>